<accession>J6ESF1</accession>
<gene>
    <name evidence="9" type="ORF">A1Q1_05806</name>
</gene>
<feature type="chain" id="PRO_5012113216" description="Palmitoyl-protein thioesterase 1" evidence="8">
    <location>
        <begin position="16"/>
        <end position="352"/>
    </location>
</feature>
<dbReference type="Proteomes" id="UP000002748">
    <property type="component" value="Unassembled WGS sequence"/>
</dbReference>
<reference evidence="9 10" key="1">
    <citation type="journal article" date="2012" name="Eukaryot. Cell">
        <title>Draft genome sequence of CBS 2479, the standard type strain of Trichosporon asahii.</title>
        <authorList>
            <person name="Yang R.Y."/>
            <person name="Li H.T."/>
            <person name="Zhu H."/>
            <person name="Zhou G.P."/>
            <person name="Wang M."/>
            <person name="Wang L."/>
        </authorList>
    </citation>
    <scope>NUCLEOTIDE SEQUENCE [LARGE SCALE GENOMIC DNA]</scope>
    <source>
        <strain evidence="10">ATCC 90039 / CBS 2479 / JCM 2466 / KCTC 7840 / NCYC 2677 / UAMH 7654</strain>
    </source>
</reference>
<feature type="signal peptide" evidence="8">
    <location>
        <begin position="1"/>
        <end position="15"/>
    </location>
</feature>
<proteinExistence type="predicted"/>
<evidence type="ECO:0000256" key="5">
    <source>
        <dbReference type="ARBA" id="ARBA00023157"/>
    </source>
</evidence>
<evidence type="ECO:0000256" key="3">
    <source>
        <dbReference type="ARBA" id="ARBA00022729"/>
    </source>
</evidence>
<evidence type="ECO:0000256" key="8">
    <source>
        <dbReference type="SAM" id="SignalP"/>
    </source>
</evidence>
<keyword evidence="6" id="KW-0325">Glycoprotein</keyword>
<dbReference type="EC" id="3.1.2.22" evidence="1"/>
<evidence type="ECO:0000256" key="6">
    <source>
        <dbReference type="ARBA" id="ARBA00023180"/>
    </source>
</evidence>
<dbReference type="AlphaFoldDB" id="J6ESF1"/>
<dbReference type="PANTHER" id="PTHR11247:SF8">
    <property type="entry name" value="PALMITOYL-PROTEIN THIOESTERASE 1"/>
    <property type="match status" value="1"/>
</dbReference>
<protein>
    <recommendedName>
        <fullName evidence="2">Palmitoyl-protein thioesterase 1</fullName>
        <ecNumber evidence="1">3.1.2.22</ecNumber>
    </recommendedName>
    <alternativeName>
        <fullName evidence="7">Palmitoyl-protein hydrolase 1</fullName>
    </alternativeName>
</protein>
<evidence type="ECO:0000313" key="10">
    <source>
        <dbReference type="Proteomes" id="UP000002748"/>
    </source>
</evidence>
<dbReference type="HOGENOM" id="CLU_050129_0_1_1"/>
<dbReference type="RefSeq" id="XP_014176490.1">
    <property type="nucleotide sequence ID" value="XM_014321015.1"/>
</dbReference>
<keyword evidence="4" id="KW-0378">Hydrolase</keyword>
<evidence type="ECO:0000256" key="4">
    <source>
        <dbReference type="ARBA" id="ARBA00022801"/>
    </source>
</evidence>
<evidence type="ECO:0000256" key="1">
    <source>
        <dbReference type="ARBA" id="ARBA00012423"/>
    </source>
</evidence>
<dbReference type="SUPFAM" id="SSF53474">
    <property type="entry name" value="alpha/beta-Hydrolases"/>
    <property type="match status" value="1"/>
</dbReference>
<keyword evidence="5" id="KW-1015">Disulfide bond</keyword>
<dbReference type="EMBL" id="ALBS01000322">
    <property type="protein sequence ID" value="EJT45657.1"/>
    <property type="molecule type" value="Genomic_DNA"/>
</dbReference>
<dbReference type="PANTHER" id="PTHR11247">
    <property type="entry name" value="PALMITOYL-PROTEIN THIOESTERASE/DOLICHYLDIPHOSPHATASE 1"/>
    <property type="match status" value="1"/>
</dbReference>
<dbReference type="KEGG" id="tasa:A1Q1_05806"/>
<comment type="caution">
    <text evidence="9">The sequence shown here is derived from an EMBL/GenBank/DDBJ whole genome shotgun (WGS) entry which is preliminary data.</text>
</comment>
<evidence type="ECO:0000256" key="2">
    <source>
        <dbReference type="ARBA" id="ARBA00014212"/>
    </source>
</evidence>
<dbReference type="PRINTS" id="PR00414">
    <property type="entry name" value="PPTHIESTRASE"/>
</dbReference>
<evidence type="ECO:0000256" key="7">
    <source>
        <dbReference type="ARBA" id="ARBA00031934"/>
    </source>
</evidence>
<keyword evidence="3 8" id="KW-0732">Signal</keyword>
<dbReference type="Pfam" id="PF02089">
    <property type="entry name" value="Palm_thioest"/>
    <property type="match status" value="1"/>
</dbReference>
<organism evidence="9 10">
    <name type="scientific">Trichosporon asahii var. asahii (strain ATCC 90039 / CBS 2479 / JCM 2466 / KCTC 7840 / NBRC 103889/ NCYC 2677 / UAMH 7654)</name>
    <name type="common">Yeast</name>
    <dbReference type="NCBI Taxonomy" id="1186058"/>
    <lineage>
        <taxon>Eukaryota</taxon>
        <taxon>Fungi</taxon>
        <taxon>Dikarya</taxon>
        <taxon>Basidiomycota</taxon>
        <taxon>Agaricomycotina</taxon>
        <taxon>Tremellomycetes</taxon>
        <taxon>Trichosporonales</taxon>
        <taxon>Trichosporonaceae</taxon>
        <taxon>Trichosporon</taxon>
    </lineage>
</organism>
<name>J6ESF1_TRIAS</name>
<dbReference type="GeneID" id="25989318"/>
<dbReference type="InterPro" id="IPR029058">
    <property type="entry name" value="AB_hydrolase_fold"/>
</dbReference>
<dbReference type="VEuPathDB" id="FungiDB:A1Q1_05806"/>
<dbReference type="OrthoDB" id="10263094at2759"/>
<dbReference type="InterPro" id="IPR002472">
    <property type="entry name" value="Palm_thioest"/>
</dbReference>
<sequence>MRTSLFLLLSTLAAAASIPQQVPFSDDSVTSDTKPIPNPRPLVIWHGLGDTAHSDGIDEFIGIVRTRYPGIYVHSIVAPLNSGPSEEQRAGWWGKAERLAEDQCAELESIPELQNGYDAMGFSQGGLFLRYIAQYCEHGDRMRNLITFGTPHYGINALIPCPDPPTLMCKLAYNAARAGVYTAFAQRRLIQAQYYRDVDRLDEFLTLNTFLRDLNAEGILDDDGEPTGREHGGRGLDKLENLIAVNFLNDTTVFPARSSQWATLAPEEEDPDAEAKTLEDVGTMDVLEKRRVILLKDQPLYEQDWIGLKTLDKKKRLHLVDCEGQHMQLGGEGGCADKLLDKWVGWDQKEKQ</sequence>
<evidence type="ECO:0000313" key="9">
    <source>
        <dbReference type="EMBL" id="EJT45657.1"/>
    </source>
</evidence>
<dbReference type="Gene3D" id="3.40.50.1820">
    <property type="entry name" value="alpha/beta hydrolase"/>
    <property type="match status" value="1"/>
</dbReference>
<dbReference type="GO" id="GO:0008474">
    <property type="term" value="F:palmitoyl-(protein) hydrolase activity"/>
    <property type="evidence" value="ECO:0007669"/>
    <property type="project" value="UniProtKB-EC"/>
</dbReference>